<dbReference type="Proteomes" id="UP000199350">
    <property type="component" value="Chromosome I"/>
</dbReference>
<evidence type="ECO:0000256" key="3">
    <source>
        <dbReference type="ARBA" id="ARBA00022801"/>
    </source>
</evidence>
<reference evidence="7" key="1">
    <citation type="submission" date="2016-10" db="EMBL/GenBank/DDBJ databases">
        <authorList>
            <person name="Varghese N."/>
            <person name="Submissions S."/>
        </authorList>
    </citation>
    <scope>NUCLEOTIDE SEQUENCE [LARGE SCALE GENOMIC DNA]</scope>
    <source>
        <strain evidence="7">DSM 20632</strain>
    </source>
</reference>
<evidence type="ECO:0000313" key="7">
    <source>
        <dbReference type="Proteomes" id="UP000199350"/>
    </source>
</evidence>
<keyword evidence="3" id="KW-0378">Hydrolase</keyword>
<dbReference type="STRING" id="38302.SAMN04488535_1110"/>
<dbReference type="OrthoDB" id="4457739at2"/>
<dbReference type="Gene3D" id="3.40.50.1820">
    <property type="entry name" value="alpha/beta hydrolase"/>
    <property type="match status" value="1"/>
</dbReference>
<dbReference type="PANTHER" id="PTHR33630">
    <property type="entry name" value="CUTINASE RV1984C-RELATED-RELATED"/>
    <property type="match status" value="1"/>
</dbReference>
<dbReference type="PANTHER" id="PTHR33630:SF9">
    <property type="entry name" value="CUTINASE 4"/>
    <property type="match status" value="1"/>
</dbReference>
<evidence type="ECO:0000256" key="2">
    <source>
        <dbReference type="ARBA" id="ARBA00022487"/>
    </source>
</evidence>
<gene>
    <name evidence="6" type="ORF">SAMN04488535_1110</name>
</gene>
<evidence type="ECO:0008006" key="8">
    <source>
        <dbReference type="Google" id="ProtNLM"/>
    </source>
</evidence>
<keyword evidence="4" id="KW-1015">Disulfide bond</keyword>
<sequence>MFRFSAVSARTRVLLLVAAVVAALTATLAPAAGLPGTALTQADAQTRCPAVAVVGARGSGQNNQVIRTTYAAGAPWTSNGWEGETIRAFLRHAEGRYRATHGGNSLMKDVEVIGLEPRYYPATYPEYDTPAVAVPATIAQAVGLAVQYAVPAVQTARRAGEEFLDSVQIGRSGVMQAINDYEGATGCRPGYILVGFSQGAMVLLEHEKELARRGQLAGVVYMGNPNTAAGDWSTVGVSGGGAGGILGRLPFNSKTAAATDNRVNYCLPLDGVCDLSIATLRGSADNGGNHGRYYLAPSQWDNQVSDSLGRFVDQVRYG</sequence>
<name>A0A1G9NPD4_9CORY</name>
<dbReference type="GO" id="GO:0052689">
    <property type="term" value="F:carboxylic ester hydrolase activity"/>
    <property type="evidence" value="ECO:0007669"/>
    <property type="project" value="UniProtKB-KW"/>
</dbReference>
<dbReference type="EMBL" id="LT629700">
    <property type="protein sequence ID" value="SDL88250.1"/>
    <property type="molecule type" value="Genomic_DNA"/>
</dbReference>
<keyword evidence="2" id="KW-0719">Serine esterase</keyword>
<evidence type="ECO:0000256" key="4">
    <source>
        <dbReference type="ARBA" id="ARBA00023157"/>
    </source>
</evidence>
<organism evidence="6 7">
    <name type="scientific">Corynebacterium mycetoides</name>
    <dbReference type="NCBI Taxonomy" id="38302"/>
    <lineage>
        <taxon>Bacteria</taxon>
        <taxon>Bacillati</taxon>
        <taxon>Actinomycetota</taxon>
        <taxon>Actinomycetes</taxon>
        <taxon>Mycobacteriales</taxon>
        <taxon>Corynebacteriaceae</taxon>
        <taxon>Corynebacterium</taxon>
    </lineage>
</organism>
<dbReference type="SUPFAM" id="SSF53474">
    <property type="entry name" value="alpha/beta-Hydrolases"/>
    <property type="match status" value="1"/>
</dbReference>
<evidence type="ECO:0000256" key="5">
    <source>
        <dbReference type="SAM" id="SignalP"/>
    </source>
</evidence>
<comment type="similarity">
    <text evidence="1">Belongs to the cutinase family.</text>
</comment>
<proteinExistence type="inferred from homology"/>
<keyword evidence="7" id="KW-1185">Reference proteome</keyword>
<feature type="signal peptide" evidence="5">
    <location>
        <begin position="1"/>
        <end position="31"/>
    </location>
</feature>
<feature type="chain" id="PRO_5009245293" description="Cutinase" evidence="5">
    <location>
        <begin position="32"/>
        <end position="318"/>
    </location>
</feature>
<evidence type="ECO:0000313" key="6">
    <source>
        <dbReference type="EMBL" id="SDL88250.1"/>
    </source>
</evidence>
<evidence type="ECO:0000256" key="1">
    <source>
        <dbReference type="ARBA" id="ARBA00007534"/>
    </source>
</evidence>
<dbReference type="RefSeq" id="WP_092149814.1">
    <property type="nucleotide sequence ID" value="NZ_LT629700.1"/>
</dbReference>
<dbReference type="SMART" id="SM01110">
    <property type="entry name" value="Cutinase"/>
    <property type="match status" value="1"/>
</dbReference>
<keyword evidence="5" id="KW-0732">Signal</keyword>
<dbReference type="AlphaFoldDB" id="A0A1G9NPD4"/>
<dbReference type="InterPro" id="IPR000675">
    <property type="entry name" value="Cutinase/axe"/>
</dbReference>
<accession>A0A1G9NPD4</accession>
<protein>
    <recommendedName>
        <fullName evidence="8">Cutinase</fullName>
    </recommendedName>
</protein>
<dbReference type="InterPro" id="IPR029058">
    <property type="entry name" value="AB_hydrolase_fold"/>
</dbReference>